<organism evidence="6 7">
    <name type="scientific">Oesophagostomum dentatum</name>
    <name type="common">Nodular worm</name>
    <dbReference type="NCBI Taxonomy" id="61180"/>
    <lineage>
        <taxon>Eukaryota</taxon>
        <taxon>Metazoa</taxon>
        <taxon>Ecdysozoa</taxon>
        <taxon>Nematoda</taxon>
        <taxon>Chromadorea</taxon>
        <taxon>Rhabditida</taxon>
        <taxon>Rhabditina</taxon>
        <taxon>Rhabditomorpha</taxon>
        <taxon>Strongyloidea</taxon>
        <taxon>Strongylidae</taxon>
        <taxon>Oesophagostomum</taxon>
    </lineage>
</organism>
<feature type="transmembrane region" description="Helical" evidence="5">
    <location>
        <begin position="197"/>
        <end position="217"/>
    </location>
</feature>
<dbReference type="AlphaFoldDB" id="A0A0B1RQN6"/>
<feature type="transmembrane region" description="Helical" evidence="5">
    <location>
        <begin position="39"/>
        <end position="68"/>
    </location>
</feature>
<evidence type="ECO:0000313" key="7">
    <source>
        <dbReference type="Proteomes" id="UP000053660"/>
    </source>
</evidence>
<evidence type="ECO:0000256" key="1">
    <source>
        <dbReference type="ARBA" id="ARBA00004141"/>
    </source>
</evidence>
<evidence type="ECO:0000256" key="4">
    <source>
        <dbReference type="ARBA" id="ARBA00023136"/>
    </source>
</evidence>
<reference evidence="6 7" key="1">
    <citation type="submission" date="2014-03" db="EMBL/GenBank/DDBJ databases">
        <title>Draft genome of the hookworm Oesophagostomum dentatum.</title>
        <authorList>
            <person name="Mitreva M."/>
        </authorList>
    </citation>
    <scope>NUCLEOTIDE SEQUENCE [LARGE SCALE GENOMIC DNA]</scope>
    <source>
        <strain evidence="6 7">OD-Hann</strain>
    </source>
</reference>
<proteinExistence type="predicted"/>
<dbReference type="PANTHER" id="PTHR23507">
    <property type="entry name" value="ZGC:174356"/>
    <property type="match status" value="1"/>
</dbReference>
<feature type="transmembrane region" description="Helical" evidence="5">
    <location>
        <begin position="120"/>
        <end position="145"/>
    </location>
</feature>
<protein>
    <recommendedName>
        <fullName evidence="8">Major facilitator superfamily associated domain-containing protein</fullName>
    </recommendedName>
</protein>
<dbReference type="InterPro" id="IPR036259">
    <property type="entry name" value="MFS_trans_sf"/>
</dbReference>
<dbReference type="PANTHER" id="PTHR23507:SF27">
    <property type="entry name" value="SOLUTE CARRIER FAMILY RELATED"/>
    <property type="match status" value="1"/>
</dbReference>
<name>A0A0B1RQN6_OESDE</name>
<evidence type="ECO:0000256" key="5">
    <source>
        <dbReference type="SAM" id="Phobius"/>
    </source>
</evidence>
<evidence type="ECO:0008006" key="8">
    <source>
        <dbReference type="Google" id="ProtNLM"/>
    </source>
</evidence>
<dbReference type="SUPFAM" id="SSF103473">
    <property type="entry name" value="MFS general substrate transporter"/>
    <property type="match status" value="1"/>
</dbReference>
<evidence type="ECO:0000313" key="6">
    <source>
        <dbReference type="EMBL" id="KHJ74944.1"/>
    </source>
</evidence>
<accession>A0A0B1RQN6</accession>
<keyword evidence="4 5" id="KW-0472">Membrane</keyword>
<feature type="transmembrane region" description="Helical" evidence="5">
    <location>
        <begin position="80"/>
        <end position="100"/>
    </location>
</feature>
<dbReference type="GO" id="GO:0022857">
    <property type="term" value="F:transmembrane transporter activity"/>
    <property type="evidence" value="ECO:0007669"/>
    <property type="project" value="TreeGrafter"/>
</dbReference>
<keyword evidence="7" id="KW-1185">Reference proteome</keyword>
<dbReference type="GO" id="GO:0016020">
    <property type="term" value="C:membrane"/>
    <property type="evidence" value="ECO:0007669"/>
    <property type="project" value="UniProtKB-SubCell"/>
</dbReference>
<gene>
    <name evidence="6" type="ORF">OESDEN_25440</name>
</gene>
<keyword evidence="2 5" id="KW-0812">Transmembrane</keyword>
<evidence type="ECO:0000256" key="2">
    <source>
        <dbReference type="ARBA" id="ARBA00022692"/>
    </source>
</evidence>
<sequence length="218" mass="24349">MFCFCYIAQMRSYDVTSNKKDSANIKLLPALFTSHGKSYGFHLVVCYIAFGASYFALVGSSHILFFYLKQRFYWDAEFFGYLRALTQLSSTIMALFVYPLCKSYAIRDGTLVLIGLTARGIGRAWMAIAWNGASVFGVIPFEMFARFPATGLRSLISNNVLAEERGSAFALVAILEGTCKLAAAVIFHLLFPWSISFMPQLSFVLMAALIVPPTLLFW</sequence>
<dbReference type="EMBL" id="KN613231">
    <property type="protein sequence ID" value="KHJ74944.1"/>
    <property type="molecule type" value="Genomic_DNA"/>
</dbReference>
<dbReference type="OrthoDB" id="419734at2759"/>
<feature type="transmembrane region" description="Helical" evidence="5">
    <location>
        <begin position="166"/>
        <end position="191"/>
    </location>
</feature>
<keyword evidence="3 5" id="KW-1133">Transmembrane helix</keyword>
<dbReference type="Proteomes" id="UP000053660">
    <property type="component" value="Unassembled WGS sequence"/>
</dbReference>
<evidence type="ECO:0000256" key="3">
    <source>
        <dbReference type="ARBA" id="ARBA00022989"/>
    </source>
</evidence>
<comment type="subcellular location">
    <subcellularLocation>
        <location evidence="1">Membrane</location>
        <topology evidence="1">Multi-pass membrane protein</topology>
    </subcellularLocation>
</comment>